<dbReference type="EMBL" id="JAWHQM010000006">
    <property type="protein sequence ID" value="KAK5628001.1"/>
    <property type="molecule type" value="Genomic_DNA"/>
</dbReference>
<evidence type="ECO:0008006" key="3">
    <source>
        <dbReference type="Google" id="ProtNLM"/>
    </source>
</evidence>
<protein>
    <recommendedName>
        <fullName evidence="3">SnoaL-like domain-containing protein</fullName>
    </recommendedName>
</protein>
<dbReference type="GO" id="GO:0030638">
    <property type="term" value="P:polyketide metabolic process"/>
    <property type="evidence" value="ECO:0007669"/>
    <property type="project" value="InterPro"/>
</dbReference>
<keyword evidence="2" id="KW-1185">Reference proteome</keyword>
<sequence>MVRSTQLRLLPCKINEATIDSPKILADDFAALGRLQLDVDAITADEQTQRLGALLIANVYPHDKTKTKLPTELKQSFRDGPDYVSTPDLIATYTPETNGGKKLSKTELEHTYRAYIGCINAQTMATELSRFCHAHVMHNAQWLIERSFQEAFTAIPDIAFGIDTVVPDESAQRVAVRLEFTGTPTGTMKGAEPTGKSVRFYEYVTYAFQNGKIGRVWNIVDWESYRQQLRQE</sequence>
<organism evidence="1 2">
    <name type="scientific">Xylaria bambusicola</name>
    <dbReference type="NCBI Taxonomy" id="326684"/>
    <lineage>
        <taxon>Eukaryota</taxon>
        <taxon>Fungi</taxon>
        <taxon>Dikarya</taxon>
        <taxon>Ascomycota</taxon>
        <taxon>Pezizomycotina</taxon>
        <taxon>Sordariomycetes</taxon>
        <taxon>Xylariomycetidae</taxon>
        <taxon>Xylariales</taxon>
        <taxon>Xylariaceae</taxon>
        <taxon>Xylaria</taxon>
    </lineage>
</organism>
<evidence type="ECO:0000313" key="1">
    <source>
        <dbReference type="EMBL" id="KAK5628001.1"/>
    </source>
</evidence>
<name>A0AAN7UM82_9PEZI</name>
<accession>A0AAN7UM82</accession>
<dbReference type="InterPro" id="IPR009959">
    <property type="entry name" value="Cyclase_SnoaL-like"/>
</dbReference>
<gene>
    <name evidence="1" type="ORF">RRF57_003716</name>
</gene>
<dbReference type="Proteomes" id="UP001305414">
    <property type="component" value="Unassembled WGS sequence"/>
</dbReference>
<dbReference type="Pfam" id="PF07366">
    <property type="entry name" value="SnoaL"/>
    <property type="match status" value="1"/>
</dbReference>
<evidence type="ECO:0000313" key="2">
    <source>
        <dbReference type="Proteomes" id="UP001305414"/>
    </source>
</evidence>
<reference evidence="1 2" key="1">
    <citation type="submission" date="2023-10" db="EMBL/GenBank/DDBJ databases">
        <title>Draft genome sequence of Xylaria bambusicola isolate GMP-LS, the root and basal stem rot pathogen of sugarcane in Indonesia.</title>
        <authorList>
            <person name="Selvaraj P."/>
            <person name="Muralishankar V."/>
            <person name="Muruganantham S."/>
            <person name="Sp S."/>
            <person name="Haryani S."/>
            <person name="Lau K.J.X."/>
            <person name="Naqvi N.I."/>
        </authorList>
    </citation>
    <scope>NUCLEOTIDE SEQUENCE [LARGE SCALE GENOMIC DNA]</scope>
    <source>
        <strain evidence="1">GMP-LS</strain>
    </source>
</reference>
<dbReference type="Gene3D" id="3.10.450.50">
    <property type="match status" value="1"/>
</dbReference>
<dbReference type="SUPFAM" id="SSF54427">
    <property type="entry name" value="NTF2-like"/>
    <property type="match status" value="1"/>
</dbReference>
<proteinExistence type="predicted"/>
<comment type="caution">
    <text evidence="1">The sequence shown here is derived from an EMBL/GenBank/DDBJ whole genome shotgun (WGS) entry which is preliminary data.</text>
</comment>
<dbReference type="AlphaFoldDB" id="A0AAN7UM82"/>
<dbReference type="InterPro" id="IPR032710">
    <property type="entry name" value="NTF2-like_dom_sf"/>
</dbReference>